<evidence type="ECO:0000256" key="1">
    <source>
        <dbReference type="SAM" id="SignalP"/>
    </source>
</evidence>
<sequence length="139" mass="15878">MSGTTQSFLLYALPLIWLHRASTQIASIVRELIQQLKPRTCHSVLHRMHEAPSQVGCKLETCRESRMCGGRGIRSKAKPRQDLLSTFENRCLRHLRAETTEQTNVFTCVLSLNKRHQNIVDTKLMLQVACACSAYRHLC</sequence>
<gene>
    <name evidence="2" type="ORF">FB567DRAFT_513065</name>
</gene>
<feature type="chain" id="PRO_5035481686" evidence="1">
    <location>
        <begin position="24"/>
        <end position="139"/>
    </location>
</feature>
<evidence type="ECO:0000313" key="3">
    <source>
        <dbReference type="Proteomes" id="UP000813461"/>
    </source>
</evidence>
<comment type="caution">
    <text evidence="2">The sequence shown here is derived from an EMBL/GenBank/DDBJ whole genome shotgun (WGS) entry which is preliminary data.</text>
</comment>
<dbReference type="EMBL" id="JAGMVJ010000001">
    <property type="protein sequence ID" value="KAH7095659.1"/>
    <property type="molecule type" value="Genomic_DNA"/>
</dbReference>
<keyword evidence="3" id="KW-1185">Reference proteome</keyword>
<evidence type="ECO:0000313" key="2">
    <source>
        <dbReference type="EMBL" id="KAH7095659.1"/>
    </source>
</evidence>
<feature type="signal peptide" evidence="1">
    <location>
        <begin position="1"/>
        <end position="23"/>
    </location>
</feature>
<dbReference type="AlphaFoldDB" id="A0A8K0RJJ4"/>
<proteinExistence type="predicted"/>
<organism evidence="2 3">
    <name type="scientific">Paraphoma chrysanthemicola</name>
    <dbReference type="NCBI Taxonomy" id="798071"/>
    <lineage>
        <taxon>Eukaryota</taxon>
        <taxon>Fungi</taxon>
        <taxon>Dikarya</taxon>
        <taxon>Ascomycota</taxon>
        <taxon>Pezizomycotina</taxon>
        <taxon>Dothideomycetes</taxon>
        <taxon>Pleosporomycetidae</taxon>
        <taxon>Pleosporales</taxon>
        <taxon>Pleosporineae</taxon>
        <taxon>Phaeosphaeriaceae</taxon>
        <taxon>Paraphoma</taxon>
    </lineage>
</organism>
<keyword evidence="1" id="KW-0732">Signal</keyword>
<name>A0A8K0RJJ4_9PLEO</name>
<accession>A0A8K0RJJ4</accession>
<dbReference type="Proteomes" id="UP000813461">
    <property type="component" value="Unassembled WGS sequence"/>
</dbReference>
<reference evidence="2" key="1">
    <citation type="journal article" date="2021" name="Nat. Commun.">
        <title>Genetic determinants of endophytism in the Arabidopsis root mycobiome.</title>
        <authorList>
            <person name="Mesny F."/>
            <person name="Miyauchi S."/>
            <person name="Thiergart T."/>
            <person name="Pickel B."/>
            <person name="Atanasova L."/>
            <person name="Karlsson M."/>
            <person name="Huettel B."/>
            <person name="Barry K.W."/>
            <person name="Haridas S."/>
            <person name="Chen C."/>
            <person name="Bauer D."/>
            <person name="Andreopoulos W."/>
            <person name="Pangilinan J."/>
            <person name="LaButti K."/>
            <person name="Riley R."/>
            <person name="Lipzen A."/>
            <person name="Clum A."/>
            <person name="Drula E."/>
            <person name="Henrissat B."/>
            <person name="Kohler A."/>
            <person name="Grigoriev I.V."/>
            <person name="Martin F.M."/>
            <person name="Hacquard S."/>
        </authorList>
    </citation>
    <scope>NUCLEOTIDE SEQUENCE</scope>
    <source>
        <strain evidence="2">MPI-SDFR-AT-0120</strain>
    </source>
</reference>
<protein>
    <submittedName>
        <fullName evidence="2">Uncharacterized protein</fullName>
    </submittedName>
</protein>